<dbReference type="OrthoDB" id="93990at2759"/>
<dbReference type="Proteomes" id="UP000515158">
    <property type="component" value="Unplaced"/>
</dbReference>
<dbReference type="AlphaFoldDB" id="A0A6P8Y2A3"/>
<dbReference type="GeneID" id="117639119"/>
<proteinExistence type="predicted"/>
<evidence type="ECO:0000259" key="1">
    <source>
        <dbReference type="Pfam" id="PF10551"/>
    </source>
</evidence>
<sequence>MRRVINLHQNIGRPRNPVTVQDILMAAPYTTTKRGTRYLLFDSGQDDADRVLVFCSEEQLKILCASNEIFADGTFKTVPNQFGQLYTIHGTVVDTAQRKPVFPLVSCICVRKNEATYQQIWEAFIDEAGRLNLQFKVNLLMTDFELAAMNVHQRAFPLAAHKGCLFHFNQALWRYVVNKGLRVLYINAEQEDHTVRRDVQRLMAIPFVPPDDAEPVFDQVVDELDDRVLGVAPWAWPPTWSRTTSEGIVRCGAAMPYRHVSPRNCGTCMNRPWTTPSAPTTWLRPTTRNSRN</sequence>
<protein>
    <submittedName>
        <fullName evidence="3">Uncharacterized protein LOC117639119</fullName>
    </submittedName>
</protein>
<evidence type="ECO:0000313" key="2">
    <source>
        <dbReference type="Proteomes" id="UP000515158"/>
    </source>
</evidence>
<dbReference type="RefSeq" id="XP_034230410.1">
    <property type="nucleotide sequence ID" value="XM_034374519.1"/>
</dbReference>
<keyword evidence="2" id="KW-1185">Reference proteome</keyword>
<reference evidence="3" key="1">
    <citation type="submission" date="2025-08" db="UniProtKB">
        <authorList>
            <consortium name="RefSeq"/>
        </authorList>
    </citation>
    <scope>IDENTIFICATION</scope>
    <source>
        <tissue evidence="3">Total insect</tissue>
    </source>
</reference>
<gene>
    <name evidence="3" type="primary">LOC117639119</name>
</gene>
<evidence type="ECO:0000313" key="3">
    <source>
        <dbReference type="RefSeq" id="XP_034230410.1"/>
    </source>
</evidence>
<accession>A0A6P8Y2A3</accession>
<dbReference type="InParanoid" id="A0A6P8Y2A3"/>
<dbReference type="InterPro" id="IPR018289">
    <property type="entry name" value="MULE_transposase_dom"/>
</dbReference>
<organism evidence="3">
    <name type="scientific">Thrips palmi</name>
    <name type="common">Melon thrips</name>
    <dbReference type="NCBI Taxonomy" id="161013"/>
    <lineage>
        <taxon>Eukaryota</taxon>
        <taxon>Metazoa</taxon>
        <taxon>Ecdysozoa</taxon>
        <taxon>Arthropoda</taxon>
        <taxon>Hexapoda</taxon>
        <taxon>Insecta</taxon>
        <taxon>Pterygota</taxon>
        <taxon>Neoptera</taxon>
        <taxon>Paraneoptera</taxon>
        <taxon>Thysanoptera</taxon>
        <taxon>Terebrantia</taxon>
        <taxon>Thripoidea</taxon>
        <taxon>Thripidae</taxon>
        <taxon>Thrips</taxon>
    </lineage>
</organism>
<dbReference type="KEGG" id="tpal:117639119"/>
<dbReference type="Pfam" id="PF10551">
    <property type="entry name" value="MULE"/>
    <property type="match status" value="1"/>
</dbReference>
<feature type="domain" description="MULE transposase" evidence="1">
    <location>
        <begin position="71"/>
        <end position="170"/>
    </location>
</feature>
<name>A0A6P8Y2A3_THRPL</name>